<protein>
    <submittedName>
        <fullName evidence="1">Uncharacterized protein</fullName>
    </submittedName>
</protein>
<evidence type="ECO:0000313" key="2">
    <source>
        <dbReference type="Proteomes" id="UP000015527"/>
    </source>
</evidence>
<name>T0IDG3_9SPHN</name>
<comment type="caution">
    <text evidence="1">The sequence shown here is derived from an EMBL/GenBank/DDBJ whole genome shotgun (WGS) entry which is preliminary data.</text>
</comment>
<accession>T0IDG3</accession>
<reference evidence="1 2" key="1">
    <citation type="journal article" date="2013" name="Genome Announc.">
        <title>Genome Sequence of Novosphingobium lindaniclasticum LE124T, Isolated from a Hexachlorocyclohexane Dumpsite.</title>
        <authorList>
            <person name="Saxena A."/>
            <person name="Nayyar N."/>
            <person name="Sangwan N."/>
            <person name="Kumari R."/>
            <person name="Khurana J.P."/>
            <person name="Lal R."/>
        </authorList>
    </citation>
    <scope>NUCLEOTIDE SEQUENCE [LARGE SCALE GENOMIC DNA]</scope>
    <source>
        <strain evidence="1 2">LE124</strain>
    </source>
</reference>
<dbReference type="OrthoDB" id="7508565at2"/>
<dbReference type="AlphaFoldDB" id="T0IDG3"/>
<evidence type="ECO:0000313" key="1">
    <source>
        <dbReference type="EMBL" id="EQB09700.1"/>
    </source>
</evidence>
<keyword evidence="2" id="KW-1185">Reference proteome</keyword>
<proteinExistence type="predicted"/>
<dbReference type="EMBL" id="ATHL01000127">
    <property type="protein sequence ID" value="EQB09700.1"/>
    <property type="molecule type" value="Genomic_DNA"/>
</dbReference>
<organism evidence="1 2">
    <name type="scientific">Novosphingobium lindaniclasticum LE124</name>
    <dbReference type="NCBI Taxonomy" id="1096930"/>
    <lineage>
        <taxon>Bacteria</taxon>
        <taxon>Pseudomonadati</taxon>
        <taxon>Pseudomonadota</taxon>
        <taxon>Alphaproteobacteria</taxon>
        <taxon>Sphingomonadales</taxon>
        <taxon>Sphingomonadaceae</taxon>
        <taxon>Novosphingobium</taxon>
    </lineage>
</organism>
<sequence length="102" mass="10666">MTMALTPDQLLAQRAELDKQIAVSNLPGLKAFKAALASGKVATLADDLAALLPQLASDNTMGTPFQQATALISVVRGVTDMFDREVERVQALADAQTGPAAE</sequence>
<dbReference type="PATRIC" id="fig|1096930.3.peg.3754"/>
<gene>
    <name evidence="1" type="ORF">L284_19040</name>
</gene>
<dbReference type="Proteomes" id="UP000015527">
    <property type="component" value="Unassembled WGS sequence"/>
</dbReference>